<name>A0AAD7I7H0_9AGAR</name>
<feature type="region of interest" description="Disordered" evidence="1">
    <location>
        <begin position="1"/>
        <end position="67"/>
    </location>
</feature>
<comment type="caution">
    <text evidence="4">The sequence shown here is derived from an EMBL/GenBank/DDBJ whole genome shotgun (WGS) entry which is preliminary data.</text>
</comment>
<dbReference type="NCBIfam" id="NF033635">
    <property type="entry name" value="SLATT_fungal"/>
    <property type="match status" value="1"/>
</dbReference>
<evidence type="ECO:0000256" key="1">
    <source>
        <dbReference type="SAM" id="MobiDB-lite"/>
    </source>
</evidence>
<evidence type="ECO:0000256" key="2">
    <source>
        <dbReference type="SAM" id="Phobius"/>
    </source>
</evidence>
<proteinExistence type="predicted"/>
<organism evidence="4 5">
    <name type="scientific">Mycena maculata</name>
    <dbReference type="NCBI Taxonomy" id="230809"/>
    <lineage>
        <taxon>Eukaryota</taxon>
        <taxon>Fungi</taxon>
        <taxon>Dikarya</taxon>
        <taxon>Basidiomycota</taxon>
        <taxon>Agaricomycotina</taxon>
        <taxon>Agaricomycetes</taxon>
        <taxon>Agaricomycetidae</taxon>
        <taxon>Agaricales</taxon>
        <taxon>Marasmiineae</taxon>
        <taxon>Mycenaceae</taxon>
        <taxon>Mycena</taxon>
    </lineage>
</organism>
<feature type="domain" description="SMODS and SLOG-associating 2TM effector" evidence="3">
    <location>
        <begin position="143"/>
        <end position="237"/>
    </location>
</feature>
<protein>
    <recommendedName>
        <fullName evidence="3">SMODS and SLOG-associating 2TM effector domain-containing protein</fullName>
    </recommendedName>
</protein>
<dbReference type="AlphaFoldDB" id="A0AAD7I7H0"/>
<dbReference type="Pfam" id="PF18142">
    <property type="entry name" value="SLATT_fungal"/>
    <property type="match status" value="1"/>
</dbReference>
<keyword evidence="2" id="KW-0472">Membrane</keyword>
<keyword evidence="2" id="KW-0812">Transmembrane</keyword>
<dbReference type="Proteomes" id="UP001215280">
    <property type="component" value="Unassembled WGS sequence"/>
</dbReference>
<reference evidence="4" key="1">
    <citation type="submission" date="2023-03" db="EMBL/GenBank/DDBJ databases">
        <title>Massive genome expansion in bonnet fungi (Mycena s.s.) driven by repeated elements and novel gene families across ecological guilds.</title>
        <authorList>
            <consortium name="Lawrence Berkeley National Laboratory"/>
            <person name="Harder C.B."/>
            <person name="Miyauchi S."/>
            <person name="Viragh M."/>
            <person name="Kuo A."/>
            <person name="Thoen E."/>
            <person name="Andreopoulos B."/>
            <person name="Lu D."/>
            <person name="Skrede I."/>
            <person name="Drula E."/>
            <person name="Henrissat B."/>
            <person name="Morin E."/>
            <person name="Kohler A."/>
            <person name="Barry K."/>
            <person name="LaButti K."/>
            <person name="Morin E."/>
            <person name="Salamov A."/>
            <person name="Lipzen A."/>
            <person name="Mereny Z."/>
            <person name="Hegedus B."/>
            <person name="Baldrian P."/>
            <person name="Stursova M."/>
            <person name="Weitz H."/>
            <person name="Taylor A."/>
            <person name="Grigoriev I.V."/>
            <person name="Nagy L.G."/>
            <person name="Martin F."/>
            <person name="Kauserud H."/>
        </authorList>
    </citation>
    <scope>NUCLEOTIDE SEQUENCE</scope>
    <source>
        <strain evidence="4">CBHHK188m</strain>
    </source>
</reference>
<feature type="compositionally biased region" description="Polar residues" evidence="1">
    <location>
        <begin position="1"/>
        <end position="13"/>
    </location>
</feature>
<feature type="transmembrane region" description="Helical" evidence="2">
    <location>
        <begin position="157"/>
        <end position="179"/>
    </location>
</feature>
<feature type="transmembrane region" description="Helical" evidence="2">
    <location>
        <begin position="185"/>
        <end position="204"/>
    </location>
</feature>
<dbReference type="InterPro" id="IPR041622">
    <property type="entry name" value="SLATT_fungi"/>
</dbReference>
<keyword evidence="2" id="KW-1133">Transmembrane helix</keyword>
<evidence type="ECO:0000313" key="4">
    <source>
        <dbReference type="EMBL" id="KAJ7736779.1"/>
    </source>
</evidence>
<sequence length="242" mass="25861">MSASIDQSSQNAESEYGSVPDTPSHITTRGVTPGPGSPQPLSPEGAPTDDERNRLLGSNASRGSLPKLAQYPGGIKIEIPPPAAVAPTRIPQKDGPAFPARPSIYPASGPRSELDWIVPVELRRERPKILQERLSPTLETAKVERGKYELKAKMTGYATYIAIGMQVVLGALTTGLSAVTSGRQTSIATAILGGFATIVASYLARARGSHEPELSITRCKDSEHYIRECEIFILDFGHLTAS</sequence>
<accession>A0AAD7I7H0</accession>
<feature type="region of interest" description="Disordered" evidence="1">
    <location>
        <begin position="85"/>
        <end position="106"/>
    </location>
</feature>
<gene>
    <name evidence="4" type="ORF">DFH07DRAFT_966761</name>
</gene>
<evidence type="ECO:0000313" key="5">
    <source>
        <dbReference type="Proteomes" id="UP001215280"/>
    </source>
</evidence>
<keyword evidence="5" id="KW-1185">Reference proteome</keyword>
<dbReference type="EMBL" id="JARJLG010000147">
    <property type="protein sequence ID" value="KAJ7736779.1"/>
    <property type="molecule type" value="Genomic_DNA"/>
</dbReference>
<evidence type="ECO:0000259" key="3">
    <source>
        <dbReference type="Pfam" id="PF18142"/>
    </source>
</evidence>